<evidence type="ECO:0000313" key="2">
    <source>
        <dbReference type="Proteomes" id="UP001217089"/>
    </source>
</evidence>
<reference evidence="1 2" key="1">
    <citation type="submission" date="2022-12" db="EMBL/GenBank/DDBJ databases">
        <title>Chromosome-level genome of Tegillarca granosa.</title>
        <authorList>
            <person name="Kim J."/>
        </authorList>
    </citation>
    <scope>NUCLEOTIDE SEQUENCE [LARGE SCALE GENOMIC DNA]</scope>
    <source>
        <strain evidence="1">Teg-2019</strain>
        <tissue evidence="1">Adductor muscle</tissue>
    </source>
</reference>
<sequence length="145" mass="16430">MGVVISNVYKKKNRPNKIVHVTLGTEKGTNVIYNSIVKMGSSVFKPVRVRKKINNGETNLNITEKKNVILKSCEKTPKYTLTNTIITQEKSETSKTPRNLDLGHTPALNITLSDRKQMHVKLTNHTNKTYFSNIQHNHSSEVTKN</sequence>
<name>A0ABQ9E633_TEGGR</name>
<keyword evidence="2" id="KW-1185">Reference proteome</keyword>
<protein>
    <submittedName>
        <fullName evidence="1">Uncharacterized protein</fullName>
    </submittedName>
</protein>
<evidence type="ECO:0000313" key="1">
    <source>
        <dbReference type="EMBL" id="KAJ8300590.1"/>
    </source>
</evidence>
<proteinExistence type="predicted"/>
<organism evidence="1 2">
    <name type="scientific">Tegillarca granosa</name>
    <name type="common">Malaysian cockle</name>
    <name type="synonym">Anadara granosa</name>
    <dbReference type="NCBI Taxonomy" id="220873"/>
    <lineage>
        <taxon>Eukaryota</taxon>
        <taxon>Metazoa</taxon>
        <taxon>Spiralia</taxon>
        <taxon>Lophotrochozoa</taxon>
        <taxon>Mollusca</taxon>
        <taxon>Bivalvia</taxon>
        <taxon>Autobranchia</taxon>
        <taxon>Pteriomorphia</taxon>
        <taxon>Arcoida</taxon>
        <taxon>Arcoidea</taxon>
        <taxon>Arcidae</taxon>
        <taxon>Tegillarca</taxon>
    </lineage>
</organism>
<accession>A0ABQ9E633</accession>
<comment type="caution">
    <text evidence="1">The sequence shown here is derived from an EMBL/GenBank/DDBJ whole genome shotgun (WGS) entry which is preliminary data.</text>
</comment>
<dbReference type="Proteomes" id="UP001217089">
    <property type="component" value="Unassembled WGS sequence"/>
</dbReference>
<dbReference type="EMBL" id="JARBDR010000919">
    <property type="protein sequence ID" value="KAJ8300590.1"/>
    <property type="molecule type" value="Genomic_DNA"/>
</dbReference>
<gene>
    <name evidence="1" type="ORF">KUTeg_022109</name>
</gene>